<dbReference type="Pfam" id="PF00534">
    <property type="entry name" value="Glycos_transf_1"/>
    <property type="match status" value="1"/>
</dbReference>
<dbReference type="CDD" id="cd03809">
    <property type="entry name" value="GT4_MtfB-like"/>
    <property type="match status" value="1"/>
</dbReference>
<feature type="domain" description="Glycosyl transferase family 1" evidence="2">
    <location>
        <begin position="160"/>
        <end position="320"/>
    </location>
</feature>
<dbReference type="Pfam" id="PF13439">
    <property type="entry name" value="Glyco_transf_4"/>
    <property type="match status" value="1"/>
</dbReference>
<proteinExistence type="predicted"/>
<dbReference type="InterPro" id="IPR001296">
    <property type="entry name" value="Glyco_trans_1"/>
</dbReference>
<dbReference type="Gene3D" id="3.40.50.2000">
    <property type="entry name" value="Glycogen Phosphorylase B"/>
    <property type="match status" value="2"/>
</dbReference>
<evidence type="ECO:0000256" key="1">
    <source>
        <dbReference type="ARBA" id="ARBA00022679"/>
    </source>
</evidence>
<dbReference type="GO" id="GO:0009103">
    <property type="term" value="P:lipopolysaccharide biosynthetic process"/>
    <property type="evidence" value="ECO:0007669"/>
    <property type="project" value="TreeGrafter"/>
</dbReference>
<gene>
    <name evidence="4" type="ORF">COV89_00065</name>
</gene>
<comment type="caution">
    <text evidence="4">The sequence shown here is derived from an EMBL/GenBank/DDBJ whole genome shotgun (WGS) entry which is preliminary data.</text>
</comment>
<dbReference type="SUPFAM" id="SSF53756">
    <property type="entry name" value="UDP-Glycosyltransferase/glycogen phosphorylase"/>
    <property type="match status" value="1"/>
</dbReference>
<dbReference type="Proteomes" id="UP000231371">
    <property type="component" value="Unassembled WGS sequence"/>
</dbReference>
<organism evidence="4 5">
    <name type="scientific">Candidatus Shapirobacteria bacterium CG11_big_fil_rev_8_21_14_0_20_40_12</name>
    <dbReference type="NCBI Taxonomy" id="1974889"/>
    <lineage>
        <taxon>Bacteria</taxon>
        <taxon>Candidatus Shapironibacteriota</taxon>
    </lineage>
</organism>
<reference evidence="4 5" key="1">
    <citation type="submission" date="2017-09" db="EMBL/GenBank/DDBJ databases">
        <title>Depth-based differentiation of microbial function through sediment-hosted aquifers and enrichment of novel symbionts in the deep terrestrial subsurface.</title>
        <authorList>
            <person name="Probst A.J."/>
            <person name="Ladd B."/>
            <person name="Jarett J.K."/>
            <person name="Geller-Mcgrath D.E."/>
            <person name="Sieber C.M."/>
            <person name="Emerson J.B."/>
            <person name="Anantharaman K."/>
            <person name="Thomas B.C."/>
            <person name="Malmstrom R."/>
            <person name="Stieglmeier M."/>
            <person name="Klingl A."/>
            <person name="Woyke T."/>
            <person name="Ryan C.M."/>
            <person name="Banfield J.F."/>
        </authorList>
    </citation>
    <scope>NUCLEOTIDE SEQUENCE [LARGE SCALE GENOMIC DNA]</scope>
    <source>
        <strain evidence="4">CG11_big_fil_rev_8_21_14_0_20_40_12</strain>
    </source>
</reference>
<dbReference type="AlphaFoldDB" id="A0A2H0KGZ5"/>
<evidence type="ECO:0000259" key="2">
    <source>
        <dbReference type="Pfam" id="PF00534"/>
    </source>
</evidence>
<name>A0A2H0KGZ5_9BACT</name>
<dbReference type="InterPro" id="IPR028098">
    <property type="entry name" value="Glyco_trans_4-like_N"/>
</dbReference>
<evidence type="ECO:0000313" key="5">
    <source>
        <dbReference type="Proteomes" id="UP000231371"/>
    </source>
</evidence>
<evidence type="ECO:0000259" key="3">
    <source>
        <dbReference type="Pfam" id="PF13439"/>
    </source>
</evidence>
<evidence type="ECO:0000313" key="4">
    <source>
        <dbReference type="EMBL" id="PIQ70507.1"/>
    </source>
</evidence>
<dbReference type="GO" id="GO:0016757">
    <property type="term" value="F:glycosyltransferase activity"/>
    <property type="evidence" value="ECO:0007669"/>
    <property type="project" value="InterPro"/>
</dbReference>
<dbReference type="EMBL" id="PCVI01000001">
    <property type="protein sequence ID" value="PIQ70507.1"/>
    <property type="molecule type" value="Genomic_DNA"/>
</dbReference>
<dbReference type="PANTHER" id="PTHR46401">
    <property type="entry name" value="GLYCOSYLTRANSFERASE WBBK-RELATED"/>
    <property type="match status" value="1"/>
</dbReference>
<accession>A0A2H0KGZ5</accession>
<keyword evidence="1 4" id="KW-0808">Transferase</keyword>
<protein>
    <submittedName>
        <fullName evidence="4">Glycosyl transferase family 1</fullName>
    </submittedName>
</protein>
<sequence>MIKIAIDTSPLSKASKFRGIGRYSVGLIEALKKTKKLDVLELSDKNFKPEVDIVHYPFFDFYFLTLPLIKKVKTVVTIHDCIPLVFPENYPAGLRGKIKFFIQKISLKSVSAVLTDSESSEKDIVKFLSIPSEKIFKVYLAVDDYYRKIEINQEEKESLFKKFGLKNDFMLYVGDVNYNKNLPNLLKAFAQARIDLNLVLIGKAFESSNQPEVMQLTDLVAELKIQDRVKILGFVSDRDLVIFYNLAVVYCQPSLYEGFGLQILEAMACGCPVLTGNVSSLPEVAGEAAVLVDPNDIDQISRGIERLVLDQDLRNRLIEMGLTQSKKFSWDKTAQETVKIYEKVLGK</sequence>
<dbReference type="PANTHER" id="PTHR46401:SF2">
    <property type="entry name" value="GLYCOSYLTRANSFERASE WBBK-RELATED"/>
    <property type="match status" value="1"/>
</dbReference>
<dbReference type="FunFam" id="3.40.50.2000:FF:000119">
    <property type="entry name" value="Glycosyl transferase group 1"/>
    <property type="match status" value="1"/>
</dbReference>
<feature type="domain" description="Glycosyltransferase subfamily 4-like N-terminal" evidence="3">
    <location>
        <begin position="50"/>
        <end position="143"/>
    </location>
</feature>